<dbReference type="SMART" id="SM00839">
    <property type="entry name" value="ELFV_dehydrog"/>
    <property type="match status" value="1"/>
</dbReference>
<keyword evidence="1" id="KW-0560">Oxidoreductase</keyword>
<evidence type="ECO:0000259" key="3">
    <source>
        <dbReference type="SMART" id="SM00839"/>
    </source>
</evidence>
<dbReference type="PANTHER" id="PTHR11606">
    <property type="entry name" value="GLUTAMATE DEHYDROGENASE"/>
    <property type="match status" value="1"/>
</dbReference>
<dbReference type="Pfam" id="PF00208">
    <property type="entry name" value="ELFV_dehydrog"/>
    <property type="match status" value="1"/>
</dbReference>
<feature type="domain" description="Glutamate/phenylalanine/leucine/valine/L-tryptophan dehydrogenase C-terminal" evidence="3">
    <location>
        <begin position="150"/>
        <end position="427"/>
    </location>
</feature>
<protein>
    <submittedName>
        <fullName evidence="4">Glutamate dehydrogenase (NADP(+)) gdh1</fullName>
    </submittedName>
</protein>
<dbReference type="SUPFAM" id="SSF51735">
    <property type="entry name" value="NAD(P)-binding Rossmann-fold domains"/>
    <property type="match status" value="1"/>
</dbReference>
<reference evidence="4 5" key="1">
    <citation type="submission" date="2022-09" db="EMBL/GenBank/DDBJ databases">
        <authorList>
            <person name="Palmer J.M."/>
        </authorList>
    </citation>
    <scope>NUCLEOTIDE SEQUENCE [LARGE SCALE GENOMIC DNA]</scope>
    <source>
        <strain evidence="4 5">DSM 7382</strain>
    </source>
</reference>
<comment type="caution">
    <text evidence="4">The sequence shown here is derived from an EMBL/GenBank/DDBJ whole genome shotgun (WGS) entry which is preliminary data.</text>
</comment>
<dbReference type="GO" id="GO:0004352">
    <property type="term" value="F:glutamate dehydrogenase (NAD+) activity"/>
    <property type="evidence" value="ECO:0007669"/>
    <property type="project" value="TreeGrafter"/>
</dbReference>
<dbReference type="EMBL" id="JASBNA010000074">
    <property type="protein sequence ID" value="KAK7678250.1"/>
    <property type="molecule type" value="Genomic_DNA"/>
</dbReference>
<evidence type="ECO:0000313" key="5">
    <source>
        <dbReference type="Proteomes" id="UP001385951"/>
    </source>
</evidence>
<dbReference type="Proteomes" id="UP001385951">
    <property type="component" value="Unassembled WGS sequence"/>
</dbReference>
<sequence length="473" mass="52094">MASYEPQLQNLSLGRSISNSSSVQSLKHGYIDKPFLGKKDQYEQVLDILDSTGFIPESLIELETHPGIAQERPRQCFEKYIDSLIDLLLKQYIPGVKDSYVDLYNKQEILFLGPDEGTAGYVDWATNHARSRGAPWWRSFLTGKSPQLGGIPHDEYGMTSLSVRAYVNKIYENLNLESRPIRKLQTGGPDGDLGSNEIKLSTPNEVYVAIVDGSGVIVDPQGLNKDELLRLADQRKMIDHFDSKLLSPQGFRVLVDDVDVKIPNGEIITSGVAFRNGFHINFKDVLNDENGGGIDLFVPCGGRPGAIDTNNVYDLINPKTGKSIIPYFVEGANLFITQSAKLVLENAGTIIFKDASTNKGGVTSSSLEVLAALAFDDNGFLSNMCVDEKTGAKPKLYQDYVKNCQRIIVKNAQSEFQSLWDLKKVTGVPITELSDKFSFSICFNISALASFSSSILVVTYSPNNAKTKVDPPI</sequence>
<dbReference type="GO" id="GO:0006538">
    <property type="term" value="P:L-glutamate catabolic process"/>
    <property type="evidence" value="ECO:0007669"/>
    <property type="project" value="TreeGrafter"/>
</dbReference>
<dbReference type="InterPro" id="IPR036291">
    <property type="entry name" value="NAD(P)-bd_dom_sf"/>
</dbReference>
<evidence type="ECO:0000256" key="2">
    <source>
        <dbReference type="ARBA" id="ARBA00023027"/>
    </source>
</evidence>
<name>A0AAW0FNL0_9APHY</name>
<dbReference type="Gene3D" id="3.40.50.720">
    <property type="entry name" value="NAD(P)-binding Rossmann-like Domain"/>
    <property type="match status" value="1"/>
</dbReference>
<dbReference type="PANTHER" id="PTHR11606:SF24">
    <property type="entry name" value="NAD-SPECIFIC GLUTAMATE DEHYDROGENASE"/>
    <property type="match status" value="1"/>
</dbReference>
<keyword evidence="5" id="KW-1185">Reference proteome</keyword>
<proteinExistence type="predicted"/>
<keyword evidence="2" id="KW-0520">NAD</keyword>
<evidence type="ECO:0000313" key="4">
    <source>
        <dbReference type="EMBL" id="KAK7678250.1"/>
    </source>
</evidence>
<organism evidence="4 5">
    <name type="scientific">Cerrena zonata</name>
    <dbReference type="NCBI Taxonomy" id="2478898"/>
    <lineage>
        <taxon>Eukaryota</taxon>
        <taxon>Fungi</taxon>
        <taxon>Dikarya</taxon>
        <taxon>Basidiomycota</taxon>
        <taxon>Agaricomycotina</taxon>
        <taxon>Agaricomycetes</taxon>
        <taxon>Polyporales</taxon>
        <taxon>Cerrenaceae</taxon>
        <taxon>Cerrena</taxon>
    </lineage>
</organism>
<gene>
    <name evidence="4" type="primary">GDH1</name>
    <name evidence="4" type="ORF">QCA50_018721</name>
</gene>
<dbReference type="GO" id="GO:0005739">
    <property type="term" value="C:mitochondrion"/>
    <property type="evidence" value="ECO:0007669"/>
    <property type="project" value="TreeGrafter"/>
</dbReference>
<evidence type="ECO:0000256" key="1">
    <source>
        <dbReference type="ARBA" id="ARBA00023002"/>
    </source>
</evidence>
<dbReference type="InterPro" id="IPR006096">
    <property type="entry name" value="Glu/Leu/Phe/Val/Trp_DH_C"/>
</dbReference>
<dbReference type="AlphaFoldDB" id="A0AAW0FNL0"/>
<accession>A0AAW0FNL0</accession>